<dbReference type="InterPro" id="IPR017853">
    <property type="entry name" value="GH"/>
</dbReference>
<comment type="catalytic activity">
    <reaction evidence="1">
        <text>Hydrolysis of terminal non-reducing alpha-L-arabinofuranoside residues in alpha-L-arabinosides.</text>
        <dbReference type="EC" id="3.2.1.55"/>
    </reaction>
</comment>
<dbReference type="Pfam" id="PF06964">
    <property type="entry name" value="Alpha-L-AF_C"/>
    <property type="match status" value="1"/>
</dbReference>
<reference evidence="10" key="1">
    <citation type="journal article" date="2021" name="PeerJ">
        <title>Extensive microbial diversity within the chicken gut microbiome revealed by metagenomics and culture.</title>
        <authorList>
            <person name="Gilroy R."/>
            <person name="Ravi A."/>
            <person name="Getino M."/>
            <person name="Pursley I."/>
            <person name="Horton D.L."/>
            <person name="Alikhan N.F."/>
            <person name="Baker D."/>
            <person name="Gharbi K."/>
            <person name="Hall N."/>
            <person name="Watson M."/>
            <person name="Adriaenssens E.M."/>
            <person name="Foster-Nyarko E."/>
            <person name="Jarju S."/>
            <person name="Secka A."/>
            <person name="Antonio M."/>
            <person name="Oren A."/>
            <person name="Chaudhuri R.R."/>
            <person name="La Ragione R."/>
            <person name="Hildebrand F."/>
            <person name="Pallen M.J."/>
        </authorList>
    </citation>
    <scope>NUCLEOTIDE SEQUENCE</scope>
    <source>
        <strain evidence="10">421</strain>
    </source>
</reference>
<dbReference type="InterPro" id="IPR051563">
    <property type="entry name" value="Glycosyl_Hydrolase_51"/>
</dbReference>
<keyword evidence="6" id="KW-0325">Glycoprotein</keyword>
<evidence type="ECO:0000256" key="3">
    <source>
        <dbReference type="ARBA" id="ARBA00012670"/>
    </source>
</evidence>
<proteinExistence type="inferred from homology"/>
<dbReference type="PANTHER" id="PTHR31776:SF0">
    <property type="entry name" value="ALPHA-L-ARABINOFURANOSIDASE 1"/>
    <property type="match status" value="1"/>
</dbReference>
<dbReference type="GO" id="GO:0046373">
    <property type="term" value="P:L-arabinose metabolic process"/>
    <property type="evidence" value="ECO:0007669"/>
    <property type="project" value="InterPro"/>
</dbReference>
<dbReference type="SMART" id="SM00813">
    <property type="entry name" value="Alpha-L-AF_C"/>
    <property type="match status" value="1"/>
</dbReference>
<accession>A0A9D1UF21</accession>
<dbReference type="Gene3D" id="2.60.120.260">
    <property type="entry name" value="Galactose-binding domain-like"/>
    <property type="match status" value="1"/>
</dbReference>
<dbReference type="GO" id="GO:0046556">
    <property type="term" value="F:alpha-L-arabinofuranosidase activity"/>
    <property type="evidence" value="ECO:0007669"/>
    <property type="project" value="UniProtKB-EC"/>
</dbReference>
<organism evidence="10 11">
    <name type="scientific">Candidatus Eubacterium faecipullorum</name>
    <dbReference type="NCBI Taxonomy" id="2838571"/>
    <lineage>
        <taxon>Bacteria</taxon>
        <taxon>Bacillati</taxon>
        <taxon>Bacillota</taxon>
        <taxon>Clostridia</taxon>
        <taxon>Eubacteriales</taxon>
        <taxon>Eubacteriaceae</taxon>
        <taxon>Eubacterium</taxon>
    </lineage>
</organism>
<feature type="signal peptide" evidence="8">
    <location>
        <begin position="1"/>
        <end position="23"/>
    </location>
</feature>
<gene>
    <name evidence="10" type="ORF">IAA48_00460</name>
</gene>
<dbReference type="EMBL" id="DXGE01000002">
    <property type="protein sequence ID" value="HIW84943.1"/>
    <property type="molecule type" value="Genomic_DNA"/>
</dbReference>
<evidence type="ECO:0000256" key="7">
    <source>
        <dbReference type="SAM" id="Phobius"/>
    </source>
</evidence>
<keyword evidence="7" id="KW-0812">Transmembrane</keyword>
<keyword evidence="7" id="KW-0472">Membrane</keyword>
<dbReference type="PROSITE" id="PS51257">
    <property type="entry name" value="PROKAR_LIPOPROTEIN"/>
    <property type="match status" value="1"/>
</dbReference>
<name>A0A9D1UF21_9FIRM</name>
<comment type="similarity">
    <text evidence="2">Belongs to the glycosyl hydrolase 51 family.</text>
</comment>
<evidence type="ECO:0000256" key="8">
    <source>
        <dbReference type="SAM" id="SignalP"/>
    </source>
</evidence>
<sequence>MKRFFAALLSAALLAAACLPAYAAETAQLNISADGISHEVSENLYGVFIEDISKAGDGGLVANLVYNNSFEYNDTAEENAELNEAYWNFTNIEHAISTAQPMNENNTHYEQLTVSGRGLITNLGCVEHWDYKTYDPNENLQQVADMGFKEGLSYDFSCYIKNIDFDGEVQVYLDGDKNPSTAYQLDISNTGADWRKVEATLESAATEDGALTIEFNGTGTLYIDFVQLIPQDAYGYGQEQWQYTPLRADLVDALQKLSPSFIRFPGGCFCEGDSLERLFDWKATIGPVEEREQSYNVWRNDAAGDYYINSNAMGYGEYFNLCADLGAEPIPCLNVGLTCQGRNGYDINVDALRKLSMTDDEFRQYLIDVRGYSEDDSEGIENRINEVNGLGYTSEADFDAYLETIALTPGTAEWENYVQDILDLIEYANGGATTTYWGAIRAANGHEEPYGLEYIGLGNENWGEVFWRNFDALYKEVKAAYPDITVITTSGTWLDGNDFDIAWETVNSQYRDCIVDEHYYTSGSYMYEINDRYDSYDRTGAKVFVGEYAATADGVGTLQTKSNILEAVEEAAYMTGFERNSDIVAMAAYAPTFAKINSQNWTVNMIWFDSQRTVLTPAYFTQMLYANNIGKKYVDAAFSTEIPVTELAQSVTVDEEEQAIYIKLVNSSGEARSVDLNLSGFGNINYASNQFISADYKSACNEIDTEYYVVPQEEQLAVNGETVTVDTGKYSVNVIRIAYGSNDGSTLYQLPDDLPQLVSGYLPPALRVAIPCVIGAVVAAVVIAVIAVKISNKRKKRNG</sequence>
<evidence type="ECO:0000256" key="2">
    <source>
        <dbReference type="ARBA" id="ARBA00007186"/>
    </source>
</evidence>
<evidence type="ECO:0000259" key="9">
    <source>
        <dbReference type="SMART" id="SM00813"/>
    </source>
</evidence>
<dbReference type="Proteomes" id="UP000824205">
    <property type="component" value="Unassembled WGS sequence"/>
</dbReference>
<reference evidence="10" key="2">
    <citation type="submission" date="2021-04" db="EMBL/GenBank/DDBJ databases">
        <authorList>
            <person name="Gilroy R."/>
        </authorList>
    </citation>
    <scope>NUCLEOTIDE SEQUENCE</scope>
    <source>
        <strain evidence="10">421</strain>
    </source>
</reference>
<dbReference type="AlphaFoldDB" id="A0A9D1UF21"/>
<feature type="domain" description="Alpha-L-arabinofuranosidase C-terminal" evidence="9">
    <location>
        <begin position="546"/>
        <end position="731"/>
    </location>
</feature>
<evidence type="ECO:0000313" key="10">
    <source>
        <dbReference type="EMBL" id="HIW84943.1"/>
    </source>
</evidence>
<protein>
    <recommendedName>
        <fullName evidence="3">non-reducing end alpha-L-arabinofuranosidase</fullName>
        <ecNumber evidence="3">3.2.1.55</ecNumber>
    </recommendedName>
</protein>
<dbReference type="SUPFAM" id="SSF51445">
    <property type="entry name" value="(Trans)glycosidases"/>
    <property type="match status" value="1"/>
</dbReference>
<feature type="transmembrane region" description="Helical" evidence="7">
    <location>
        <begin position="768"/>
        <end position="788"/>
    </location>
</feature>
<dbReference type="Pfam" id="PF22848">
    <property type="entry name" value="ASD1_dom"/>
    <property type="match status" value="2"/>
</dbReference>
<evidence type="ECO:0000256" key="6">
    <source>
        <dbReference type="ARBA" id="ARBA00023180"/>
    </source>
</evidence>
<feature type="chain" id="PRO_5039414935" description="non-reducing end alpha-L-arabinofuranosidase" evidence="8">
    <location>
        <begin position="24"/>
        <end position="799"/>
    </location>
</feature>
<dbReference type="EC" id="3.2.1.55" evidence="3"/>
<keyword evidence="4 8" id="KW-0732">Signal</keyword>
<evidence type="ECO:0000256" key="1">
    <source>
        <dbReference type="ARBA" id="ARBA00001462"/>
    </source>
</evidence>
<keyword evidence="7" id="KW-1133">Transmembrane helix</keyword>
<evidence type="ECO:0000256" key="5">
    <source>
        <dbReference type="ARBA" id="ARBA00022801"/>
    </source>
</evidence>
<keyword evidence="5" id="KW-0378">Hydrolase</keyword>
<evidence type="ECO:0000313" key="11">
    <source>
        <dbReference type="Proteomes" id="UP000824205"/>
    </source>
</evidence>
<dbReference type="Gene3D" id="2.60.40.1180">
    <property type="entry name" value="Golgi alpha-mannosidase II"/>
    <property type="match status" value="1"/>
</dbReference>
<dbReference type="PANTHER" id="PTHR31776">
    <property type="entry name" value="ALPHA-L-ARABINOFURANOSIDASE 1"/>
    <property type="match status" value="1"/>
</dbReference>
<evidence type="ECO:0000256" key="4">
    <source>
        <dbReference type="ARBA" id="ARBA00022729"/>
    </source>
</evidence>
<dbReference type="InterPro" id="IPR055235">
    <property type="entry name" value="ASD1_cat"/>
</dbReference>
<dbReference type="SUPFAM" id="SSF51011">
    <property type="entry name" value="Glycosyl hydrolase domain"/>
    <property type="match status" value="1"/>
</dbReference>
<dbReference type="Gene3D" id="3.20.20.80">
    <property type="entry name" value="Glycosidases"/>
    <property type="match status" value="1"/>
</dbReference>
<comment type="caution">
    <text evidence="10">The sequence shown here is derived from an EMBL/GenBank/DDBJ whole genome shotgun (WGS) entry which is preliminary data.</text>
</comment>
<dbReference type="InterPro" id="IPR013780">
    <property type="entry name" value="Glyco_hydro_b"/>
</dbReference>
<dbReference type="InterPro" id="IPR010720">
    <property type="entry name" value="Alpha-L-AF_C"/>
</dbReference>